<dbReference type="EMBL" id="JAODWD010000007">
    <property type="protein sequence ID" value="MCT7661777.1"/>
    <property type="molecule type" value="Genomic_DNA"/>
</dbReference>
<evidence type="ECO:0000259" key="1">
    <source>
        <dbReference type="Pfam" id="PF12973"/>
    </source>
</evidence>
<reference evidence="3" key="1">
    <citation type="submission" date="2023-07" db="EMBL/GenBank/DDBJ databases">
        <authorList>
            <person name="Deng Y."/>
            <person name="Zhang Y.-Q."/>
        </authorList>
    </citation>
    <scope>NUCLEOTIDE SEQUENCE [LARGE SCALE GENOMIC DNA]</scope>
    <source>
        <strain evidence="3">CPCC 205710</strain>
    </source>
</reference>
<sequence>MTTTDNGPGVGGYTWSALADAPTRDLFPGIRLRPLWTGDDGAKAVVVEMDPGSSWQERDVHEPGSEEVFVVSGTFNDGLRDYPQGSFIHAPAGSWHTPQTTTGCVLFVFFPDG</sequence>
<keyword evidence="3" id="KW-1185">Reference proteome</keyword>
<comment type="caution">
    <text evidence="2">The sequence shown here is derived from an EMBL/GenBank/DDBJ whole genome shotgun (WGS) entry which is preliminary data.</text>
</comment>
<organism evidence="2 3">
    <name type="scientific">Mycobacterium deserti</name>
    <dbReference type="NCBI Taxonomy" id="2978347"/>
    <lineage>
        <taxon>Bacteria</taxon>
        <taxon>Bacillati</taxon>
        <taxon>Actinomycetota</taxon>
        <taxon>Actinomycetes</taxon>
        <taxon>Mycobacteriales</taxon>
        <taxon>Mycobacteriaceae</taxon>
        <taxon>Mycobacterium</taxon>
    </lineage>
</organism>
<dbReference type="RefSeq" id="WP_260995855.1">
    <property type="nucleotide sequence ID" value="NZ_JAODWD010000007.1"/>
</dbReference>
<evidence type="ECO:0000313" key="2">
    <source>
        <dbReference type="EMBL" id="MCT7661777.1"/>
    </source>
</evidence>
<proteinExistence type="predicted"/>
<dbReference type="InterPro" id="IPR025979">
    <property type="entry name" value="ChrR-like_cupin_dom"/>
</dbReference>
<dbReference type="InterPro" id="IPR014710">
    <property type="entry name" value="RmlC-like_jellyroll"/>
</dbReference>
<protein>
    <submittedName>
        <fullName evidence="2">Cupin domain-containing protein</fullName>
    </submittedName>
</protein>
<dbReference type="SUPFAM" id="SSF51182">
    <property type="entry name" value="RmlC-like cupins"/>
    <property type="match status" value="1"/>
</dbReference>
<name>A0ABT2MHR0_9MYCO</name>
<dbReference type="Pfam" id="PF12973">
    <property type="entry name" value="Cupin_7"/>
    <property type="match status" value="1"/>
</dbReference>
<gene>
    <name evidence="2" type="ORF">N4S67_25605</name>
</gene>
<evidence type="ECO:0000313" key="3">
    <source>
        <dbReference type="Proteomes" id="UP001206639"/>
    </source>
</evidence>
<feature type="domain" description="ChrR-like cupin" evidence="1">
    <location>
        <begin position="19"/>
        <end position="109"/>
    </location>
</feature>
<dbReference type="InterPro" id="IPR011051">
    <property type="entry name" value="RmlC_Cupin_sf"/>
</dbReference>
<accession>A0ABT2MHR0</accession>
<dbReference type="Gene3D" id="2.60.120.10">
    <property type="entry name" value="Jelly Rolls"/>
    <property type="match status" value="1"/>
</dbReference>
<dbReference type="Proteomes" id="UP001206639">
    <property type="component" value="Unassembled WGS sequence"/>
</dbReference>